<dbReference type="InterPro" id="IPR036396">
    <property type="entry name" value="Cyt_P450_sf"/>
</dbReference>
<dbReference type="GO" id="GO:0004497">
    <property type="term" value="F:monooxygenase activity"/>
    <property type="evidence" value="ECO:0007669"/>
    <property type="project" value="InterPro"/>
</dbReference>
<sequence>MVSTLIDSSSIVAQSMAMFSRLSYLERRPQCISDERATTYSQWQAQGSQRGGDIYRFDNAGIWKDVVYDCPNAKLMEQKKFMKIGLSTEAFRSYVPIIQMEVENFMKRSSAFKGPKGTANIPPAMAEITI</sequence>
<dbReference type="GO" id="GO:0005506">
    <property type="term" value="F:iron ion binding"/>
    <property type="evidence" value="ECO:0007669"/>
    <property type="project" value="InterPro"/>
</dbReference>
<comment type="caution">
    <text evidence="1">The sequence shown here is derived from an EMBL/GenBank/DDBJ whole genome shotgun (WGS) entry which is preliminary data.</text>
</comment>
<name>A0A395ISH8_9HELO</name>
<keyword evidence="2" id="KW-1185">Reference proteome</keyword>
<dbReference type="OrthoDB" id="1055148at2759"/>
<evidence type="ECO:0000313" key="1">
    <source>
        <dbReference type="EMBL" id="RAL63232.1"/>
    </source>
</evidence>
<dbReference type="GO" id="GO:0016705">
    <property type="term" value="F:oxidoreductase activity, acting on paired donors, with incorporation or reduction of molecular oxygen"/>
    <property type="evidence" value="ECO:0007669"/>
    <property type="project" value="InterPro"/>
</dbReference>
<dbReference type="Proteomes" id="UP000249056">
    <property type="component" value="Unassembled WGS sequence"/>
</dbReference>
<reference evidence="1 2" key="1">
    <citation type="submission" date="2018-06" db="EMBL/GenBank/DDBJ databases">
        <title>Genome Sequence of the Brown Rot Fungal Pathogen Monilinia fructigena.</title>
        <authorList>
            <person name="Landi L."/>
            <person name="De Miccolis Angelini R.M."/>
            <person name="Pollastro S."/>
            <person name="Abate D."/>
            <person name="Faretra F."/>
            <person name="Romanazzi G."/>
        </authorList>
    </citation>
    <scope>NUCLEOTIDE SEQUENCE [LARGE SCALE GENOMIC DNA]</scope>
    <source>
        <strain evidence="1 2">Mfrg269</strain>
    </source>
</reference>
<accession>A0A395ISH8</accession>
<proteinExistence type="predicted"/>
<organism evidence="1 2">
    <name type="scientific">Monilinia fructigena</name>
    <dbReference type="NCBI Taxonomy" id="38457"/>
    <lineage>
        <taxon>Eukaryota</taxon>
        <taxon>Fungi</taxon>
        <taxon>Dikarya</taxon>
        <taxon>Ascomycota</taxon>
        <taxon>Pezizomycotina</taxon>
        <taxon>Leotiomycetes</taxon>
        <taxon>Helotiales</taxon>
        <taxon>Sclerotiniaceae</taxon>
        <taxon>Monilinia</taxon>
    </lineage>
</organism>
<dbReference type="GO" id="GO:0020037">
    <property type="term" value="F:heme binding"/>
    <property type="evidence" value="ECO:0007669"/>
    <property type="project" value="InterPro"/>
</dbReference>
<dbReference type="EMBL" id="QKRW01000020">
    <property type="protein sequence ID" value="RAL63232.1"/>
    <property type="molecule type" value="Genomic_DNA"/>
</dbReference>
<evidence type="ECO:0000313" key="2">
    <source>
        <dbReference type="Proteomes" id="UP000249056"/>
    </source>
</evidence>
<dbReference type="Gene3D" id="1.10.630.10">
    <property type="entry name" value="Cytochrome P450"/>
    <property type="match status" value="1"/>
</dbReference>
<gene>
    <name evidence="1" type="ORF">DID88_004310</name>
</gene>
<dbReference type="AlphaFoldDB" id="A0A395ISH8"/>
<protein>
    <submittedName>
        <fullName evidence="1">Uncharacterized protein</fullName>
    </submittedName>
</protein>